<gene>
    <name evidence="8" type="ORF">THAOC_17291</name>
</gene>
<dbReference type="eggNOG" id="KOG1304">
    <property type="taxonomic scope" value="Eukaryota"/>
</dbReference>
<dbReference type="OMA" id="IAMYVVF"/>
<keyword evidence="4 6" id="KW-0472">Membrane</keyword>
<evidence type="ECO:0000313" key="8">
    <source>
        <dbReference type="EMBL" id="EJK62111.1"/>
    </source>
</evidence>
<dbReference type="InterPro" id="IPR013057">
    <property type="entry name" value="AA_transpt_TM"/>
</dbReference>
<dbReference type="EMBL" id="AGNL01019112">
    <property type="protein sequence ID" value="EJK62111.1"/>
    <property type="molecule type" value="Genomic_DNA"/>
</dbReference>
<feature type="transmembrane region" description="Helical" evidence="6">
    <location>
        <begin position="343"/>
        <end position="363"/>
    </location>
</feature>
<feature type="compositionally biased region" description="Basic and acidic residues" evidence="5">
    <location>
        <begin position="31"/>
        <end position="40"/>
    </location>
</feature>
<feature type="transmembrane region" description="Helical" evidence="6">
    <location>
        <begin position="508"/>
        <end position="533"/>
    </location>
</feature>
<evidence type="ECO:0000256" key="6">
    <source>
        <dbReference type="SAM" id="Phobius"/>
    </source>
</evidence>
<sequence>MANESTFTSPLIAASEPSRASSPNYNSTDRASLDVNHDGADGADLSTADHSNKTTPTQAFVTLLKGYIGPGCLSLPWAVSQLGLVGGTISIGAMCYWSSHNCWTVVKIKRYIEKSQADSKSQAGSGDLDEKSEGASSQASQAAMTYPDVGGWAFGDAFKDLVAAMICTQQLAICTVFFSFIGENILAVAQLVPDVPVILLSHSGVMTVALPFILGLSYIPNVRKLAPVMVLGLILLFSGFGVLAYIVFAEWPYRPTEPLEIRWINLPLAVCAILYSYEGICLVLPVESSMKDPRKFKKVFWLAMIASGIVFAAVATLCTRAFGDVTSGSITAFLLGKFKDDETIMLFLMLANTFVSLSVLFTYPIQLFPTLELIGPNVQKLLRDHDNPAEDTLAENTEETDDGGIPGDSYFVRTGLVIVTYTIAMIVPNVQVLISLAGAVAGSSNALLIPPVLELALIDHLENKPDETASTKSTPDPQQPATQTSAFRHVLRCNFEGVYWKQKLESFILFWMGFIFMLIGSYASLADIVKIWLGNDE</sequence>
<evidence type="ECO:0000256" key="4">
    <source>
        <dbReference type="ARBA" id="ARBA00023136"/>
    </source>
</evidence>
<organism evidence="8 9">
    <name type="scientific">Thalassiosira oceanica</name>
    <name type="common">Marine diatom</name>
    <dbReference type="NCBI Taxonomy" id="159749"/>
    <lineage>
        <taxon>Eukaryota</taxon>
        <taxon>Sar</taxon>
        <taxon>Stramenopiles</taxon>
        <taxon>Ochrophyta</taxon>
        <taxon>Bacillariophyta</taxon>
        <taxon>Coscinodiscophyceae</taxon>
        <taxon>Thalassiosirophycidae</taxon>
        <taxon>Thalassiosirales</taxon>
        <taxon>Thalassiosiraceae</taxon>
        <taxon>Thalassiosira</taxon>
    </lineage>
</organism>
<proteinExistence type="predicted"/>
<reference evidence="8 9" key="1">
    <citation type="journal article" date="2012" name="Genome Biol.">
        <title>Genome and low-iron response of an oceanic diatom adapted to chronic iron limitation.</title>
        <authorList>
            <person name="Lommer M."/>
            <person name="Specht M."/>
            <person name="Roy A.S."/>
            <person name="Kraemer L."/>
            <person name="Andreson R."/>
            <person name="Gutowska M.A."/>
            <person name="Wolf J."/>
            <person name="Bergner S.V."/>
            <person name="Schilhabel M.B."/>
            <person name="Klostermeier U.C."/>
            <person name="Beiko R.G."/>
            <person name="Rosenstiel P."/>
            <person name="Hippler M."/>
            <person name="Laroche J."/>
        </authorList>
    </citation>
    <scope>NUCLEOTIDE SEQUENCE [LARGE SCALE GENOMIC DNA]</scope>
    <source>
        <strain evidence="8 9">CCMP1005</strain>
    </source>
</reference>
<evidence type="ECO:0000256" key="3">
    <source>
        <dbReference type="ARBA" id="ARBA00022989"/>
    </source>
</evidence>
<protein>
    <recommendedName>
        <fullName evidence="7">Amino acid transporter transmembrane domain-containing protein</fullName>
    </recommendedName>
</protein>
<feature type="transmembrane region" description="Helical" evidence="6">
    <location>
        <begin position="299"/>
        <end position="323"/>
    </location>
</feature>
<feature type="transmembrane region" description="Helical" evidence="6">
    <location>
        <begin position="171"/>
        <end position="192"/>
    </location>
</feature>
<feature type="transmembrane region" description="Helical" evidence="6">
    <location>
        <begin position="198"/>
        <end position="219"/>
    </location>
</feature>
<feature type="compositionally biased region" description="Polar residues" evidence="5">
    <location>
        <begin position="18"/>
        <end position="30"/>
    </location>
</feature>
<dbReference type="OrthoDB" id="42089at2759"/>
<keyword evidence="3 6" id="KW-1133">Transmembrane helix</keyword>
<feature type="transmembrane region" description="Helical" evidence="6">
    <location>
        <begin position="226"/>
        <end position="246"/>
    </location>
</feature>
<evidence type="ECO:0000256" key="5">
    <source>
        <dbReference type="SAM" id="MobiDB-lite"/>
    </source>
</evidence>
<name>K0SMF8_THAOC</name>
<dbReference type="PANTHER" id="PTHR22950">
    <property type="entry name" value="AMINO ACID TRANSPORTER"/>
    <property type="match status" value="1"/>
</dbReference>
<feature type="domain" description="Amino acid transporter transmembrane" evidence="7">
    <location>
        <begin position="53"/>
        <end position="460"/>
    </location>
</feature>
<dbReference type="PANTHER" id="PTHR22950:SF681">
    <property type="entry name" value="SH2 DOMAIN-CONTAINING PROTEIN"/>
    <property type="match status" value="1"/>
</dbReference>
<comment type="caution">
    <text evidence="8">The sequence shown here is derived from an EMBL/GenBank/DDBJ whole genome shotgun (WGS) entry which is preliminary data.</text>
</comment>
<feature type="region of interest" description="Disordered" evidence="5">
    <location>
        <begin position="1"/>
        <end position="51"/>
    </location>
</feature>
<evidence type="ECO:0000259" key="7">
    <source>
        <dbReference type="Pfam" id="PF01490"/>
    </source>
</evidence>
<dbReference type="GO" id="GO:0016020">
    <property type="term" value="C:membrane"/>
    <property type="evidence" value="ECO:0007669"/>
    <property type="project" value="UniProtKB-SubCell"/>
</dbReference>
<evidence type="ECO:0000313" key="9">
    <source>
        <dbReference type="Proteomes" id="UP000266841"/>
    </source>
</evidence>
<dbReference type="AlphaFoldDB" id="K0SMF8"/>
<keyword evidence="2 6" id="KW-0812">Transmembrane</keyword>
<evidence type="ECO:0000256" key="1">
    <source>
        <dbReference type="ARBA" id="ARBA00004141"/>
    </source>
</evidence>
<dbReference type="Proteomes" id="UP000266841">
    <property type="component" value="Unassembled WGS sequence"/>
</dbReference>
<feature type="transmembrane region" description="Helical" evidence="6">
    <location>
        <begin position="266"/>
        <end position="287"/>
    </location>
</feature>
<dbReference type="GO" id="GO:0015179">
    <property type="term" value="F:L-amino acid transmembrane transporter activity"/>
    <property type="evidence" value="ECO:0007669"/>
    <property type="project" value="TreeGrafter"/>
</dbReference>
<evidence type="ECO:0000256" key="2">
    <source>
        <dbReference type="ARBA" id="ARBA00022692"/>
    </source>
</evidence>
<accession>K0SMF8</accession>
<dbReference type="Pfam" id="PF01490">
    <property type="entry name" value="Aa_trans"/>
    <property type="match status" value="1"/>
</dbReference>
<keyword evidence="9" id="KW-1185">Reference proteome</keyword>
<comment type="subcellular location">
    <subcellularLocation>
        <location evidence="1">Membrane</location>
        <topology evidence="1">Multi-pass membrane protein</topology>
    </subcellularLocation>
</comment>